<dbReference type="GO" id="GO:0003677">
    <property type="term" value="F:DNA binding"/>
    <property type="evidence" value="ECO:0007669"/>
    <property type="project" value="UniProtKB-KW"/>
</dbReference>
<accession>A0AAJ2HHS9</accession>
<evidence type="ECO:0000313" key="4">
    <source>
        <dbReference type="Proteomes" id="UP001183582"/>
    </source>
</evidence>
<dbReference type="InterPro" id="IPR000551">
    <property type="entry name" value="MerR-type_HTH_dom"/>
</dbReference>
<reference evidence="3 4" key="1">
    <citation type="submission" date="2021-06" db="EMBL/GenBank/DDBJ databases">
        <title>Genome-based taxonomic framework of Microbacterium strains isolated from marine environment, the description of four new species and reclassification of four preexisting species.</title>
        <authorList>
            <person name="Lee S.D."/>
            <person name="Kim S.-M."/>
            <person name="Byeon Y.-S."/>
            <person name="Yang H.L."/>
            <person name="Kim I.S."/>
        </authorList>
    </citation>
    <scope>NUCLEOTIDE SEQUENCE [LARGE SCALE GENOMIC DNA]</scope>
    <source>
        <strain evidence="3 4">KACC 20514</strain>
    </source>
</reference>
<dbReference type="PROSITE" id="PS00552">
    <property type="entry name" value="HTH_MERR_1"/>
    <property type="match status" value="1"/>
</dbReference>
<dbReference type="Proteomes" id="UP001183582">
    <property type="component" value="Unassembled WGS sequence"/>
</dbReference>
<dbReference type="PANTHER" id="PTHR30204:SF97">
    <property type="entry name" value="MERR FAMILY REGULATORY PROTEIN"/>
    <property type="match status" value="1"/>
</dbReference>
<gene>
    <name evidence="3" type="ORF">KZC50_03790</name>
</gene>
<dbReference type="Pfam" id="PF13411">
    <property type="entry name" value="MerR_1"/>
    <property type="match status" value="1"/>
</dbReference>
<dbReference type="GeneID" id="301457320"/>
<organism evidence="3 4">
    <name type="scientific">Microbacterium aurantiacum</name>
    <dbReference type="NCBI Taxonomy" id="162393"/>
    <lineage>
        <taxon>Bacteria</taxon>
        <taxon>Bacillati</taxon>
        <taxon>Actinomycetota</taxon>
        <taxon>Actinomycetes</taxon>
        <taxon>Micrococcales</taxon>
        <taxon>Microbacteriaceae</taxon>
        <taxon>Microbacterium</taxon>
    </lineage>
</organism>
<name>A0AAJ2HHS9_9MICO</name>
<evidence type="ECO:0000259" key="2">
    <source>
        <dbReference type="PROSITE" id="PS50937"/>
    </source>
</evidence>
<comment type="caution">
    <text evidence="3">The sequence shown here is derived from an EMBL/GenBank/DDBJ whole genome shotgun (WGS) entry which is preliminary data.</text>
</comment>
<dbReference type="GO" id="GO:0003700">
    <property type="term" value="F:DNA-binding transcription factor activity"/>
    <property type="evidence" value="ECO:0007669"/>
    <property type="project" value="InterPro"/>
</dbReference>
<dbReference type="AlphaFoldDB" id="A0AAJ2HHS9"/>
<evidence type="ECO:0000313" key="3">
    <source>
        <dbReference type="EMBL" id="MDS0244730.1"/>
    </source>
</evidence>
<protein>
    <submittedName>
        <fullName evidence="3">MerR family transcriptional regulator</fullName>
    </submittedName>
</protein>
<dbReference type="PANTHER" id="PTHR30204">
    <property type="entry name" value="REDOX-CYCLING DRUG-SENSING TRANSCRIPTIONAL ACTIVATOR SOXR"/>
    <property type="match status" value="1"/>
</dbReference>
<evidence type="ECO:0000256" key="1">
    <source>
        <dbReference type="ARBA" id="ARBA00023125"/>
    </source>
</evidence>
<dbReference type="InterPro" id="IPR009061">
    <property type="entry name" value="DNA-bd_dom_put_sf"/>
</dbReference>
<dbReference type="Gene3D" id="1.10.1660.10">
    <property type="match status" value="1"/>
</dbReference>
<keyword evidence="1" id="KW-0238">DNA-binding</keyword>
<dbReference type="PROSITE" id="PS50937">
    <property type="entry name" value="HTH_MERR_2"/>
    <property type="match status" value="1"/>
</dbReference>
<dbReference type="RefSeq" id="WP_310890672.1">
    <property type="nucleotide sequence ID" value="NZ_BAAAGR010000001.1"/>
</dbReference>
<feature type="domain" description="HTH merR-type" evidence="2">
    <location>
        <begin position="1"/>
        <end position="71"/>
    </location>
</feature>
<dbReference type="SUPFAM" id="SSF46955">
    <property type="entry name" value="Putative DNA-binding domain"/>
    <property type="match status" value="1"/>
</dbReference>
<proteinExistence type="predicted"/>
<dbReference type="SMART" id="SM00422">
    <property type="entry name" value="HTH_MERR"/>
    <property type="match status" value="1"/>
</dbReference>
<dbReference type="EMBL" id="JAHWXH010000001">
    <property type="protein sequence ID" value="MDS0244730.1"/>
    <property type="molecule type" value="Genomic_DNA"/>
</dbReference>
<dbReference type="PRINTS" id="PR00040">
    <property type="entry name" value="HTHMERR"/>
</dbReference>
<sequence>MLSIGEFARLAGVSVRMLRHYDRLGLLRPERVDLHSGYRRYAAAQLERANQLVALKDLGFTLEQVGVLLDDGVDAAARD</sequence>
<dbReference type="InterPro" id="IPR047057">
    <property type="entry name" value="MerR_fam"/>
</dbReference>